<dbReference type="InterPro" id="IPR014358">
    <property type="entry name" value="Enoyl-ACP_Rdtase_NADH"/>
</dbReference>
<dbReference type="Pfam" id="PF13561">
    <property type="entry name" value="adh_short_C2"/>
    <property type="match status" value="1"/>
</dbReference>
<feature type="binding site" evidence="9">
    <location>
        <position position="97"/>
    </location>
    <ligand>
        <name>substrate</name>
    </ligand>
</feature>
<keyword evidence="7 8" id="KW-0275">Fatty acid biosynthesis</keyword>
<evidence type="ECO:0000256" key="5">
    <source>
        <dbReference type="ARBA" id="ARBA00023002"/>
    </source>
</evidence>
<dbReference type="EC" id="1.3.1.9" evidence="8"/>
<reference evidence="11 12" key="1">
    <citation type="journal article" date="2018" name="Syst. Appl. Microbiol.">
        <title>Ereboglobus luteus gen. nov. sp. nov. from cockroach guts, and new insights into the oxygen relationship of the genera Opitutus and Didymococcus (Verrucomicrobia: Opitutaceae).</title>
        <authorList>
            <person name="Tegtmeier D."/>
            <person name="Belitz A."/>
            <person name="Radek R."/>
            <person name="Heimerl T."/>
            <person name="Brune A."/>
        </authorList>
    </citation>
    <scope>NUCLEOTIDE SEQUENCE [LARGE SCALE GENOMIC DNA]</scope>
    <source>
        <strain evidence="11 12">Ho45</strain>
    </source>
</reference>
<evidence type="ECO:0000256" key="3">
    <source>
        <dbReference type="ARBA" id="ARBA00022516"/>
    </source>
</evidence>
<comment type="catalytic activity">
    <reaction evidence="8">
        <text>a 2,3-saturated acyl-[ACP] + NAD(+) = a (2E)-enoyl-[ACP] + NADH + H(+)</text>
        <dbReference type="Rhea" id="RHEA:10240"/>
        <dbReference type="Rhea" id="RHEA-COMP:9925"/>
        <dbReference type="Rhea" id="RHEA-COMP:9926"/>
        <dbReference type="ChEBI" id="CHEBI:15378"/>
        <dbReference type="ChEBI" id="CHEBI:57540"/>
        <dbReference type="ChEBI" id="CHEBI:57945"/>
        <dbReference type="ChEBI" id="CHEBI:78784"/>
        <dbReference type="ChEBI" id="CHEBI:78785"/>
        <dbReference type="EC" id="1.3.1.9"/>
    </reaction>
</comment>
<keyword evidence="4" id="KW-0276">Fatty acid metabolism</keyword>
<dbReference type="GO" id="GO:0006633">
    <property type="term" value="P:fatty acid biosynthetic process"/>
    <property type="evidence" value="ECO:0007669"/>
    <property type="project" value="UniProtKB-KW"/>
</dbReference>
<evidence type="ECO:0000256" key="8">
    <source>
        <dbReference type="PIRNR" id="PIRNR000094"/>
    </source>
</evidence>
<sequence>MSTDFLQIAGKTFVVFGVANRKSVAWHIARTLEEQGARVIYSVRSEARKKSLETLLAGKPVFICDVEHEGAPARLAAEIAAAGHAPIHGIVHSIAFANYSEGLKPFDETKRADFLQAVTISAFSLVEIARAFKQHLASDASVVTIGISSLLVTPDNYGYMGPIKASLESASRFLAKSFSADPATREVRFNIVGAGPLKTSASAGIPGYIESYLYSEKLTLRKRNLATQEVADSAVFLLSPRASGINATTLTIDAGLGGNFYDAEIIKLAMRPEPPVGAGGNSKFQ</sequence>
<dbReference type="GO" id="GO:0004318">
    <property type="term" value="F:enoyl-[acyl-carrier-protein] reductase (NADH) activity"/>
    <property type="evidence" value="ECO:0007669"/>
    <property type="project" value="UniProtKB-EC"/>
</dbReference>
<feature type="binding site" evidence="10">
    <location>
        <position position="17"/>
    </location>
    <ligand>
        <name>NAD(+)</name>
        <dbReference type="ChEBI" id="CHEBI:57540"/>
    </ligand>
</feature>
<dbReference type="InterPro" id="IPR036291">
    <property type="entry name" value="NAD(P)-bd_dom_sf"/>
</dbReference>
<evidence type="ECO:0000256" key="4">
    <source>
        <dbReference type="ARBA" id="ARBA00022832"/>
    </source>
</evidence>
<dbReference type="OrthoDB" id="9803628at2"/>
<feature type="binding site" evidence="10">
    <location>
        <position position="164"/>
    </location>
    <ligand>
        <name>NAD(+)</name>
        <dbReference type="ChEBI" id="CHEBI:57540"/>
    </ligand>
</feature>
<dbReference type="PANTHER" id="PTHR43159">
    <property type="entry name" value="ENOYL-[ACYL-CARRIER-PROTEIN] REDUCTASE"/>
    <property type="match status" value="1"/>
</dbReference>
<feature type="binding site" evidence="10">
    <location>
        <position position="94"/>
    </location>
    <ligand>
        <name>NAD(+)</name>
        <dbReference type="ChEBI" id="CHEBI:57540"/>
    </ligand>
</feature>
<dbReference type="RefSeq" id="WP_108825558.1">
    <property type="nucleotide sequence ID" value="NZ_CP023004.1"/>
</dbReference>
<dbReference type="Gene3D" id="3.40.50.720">
    <property type="entry name" value="NAD(P)-binding Rossmann-like Domain"/>
    <property type="match status" value="1"/>
</dbReference>
<keyword evidence="6" id="KW-0443">Lipid metabolism</keyword>
<evidence type="ECO:0000256" key="2">
    <source>
        <dbReference type="ARBA" id="ARBA00009233"/>
    </source>
</evidence>
<evidence type="ECO:0000256" key="10">
    <source>
        <dbReference type="PIRSR" id="PIRSR000094-3"/>
    </source>
</evidence>
<organism evidence="11 12">
    <name type="scientific">Ereboglobus luteus</name>
    <dbReference type="NCBI Taxonomy" id="1796921"/>
    <lineage>
        <taxon>Bacteria</taxon>
        <taxon>Pseudomonadati</taxon>
        <taxon>Verrucomicrobiota</taxon>
        <taxon>Opitutia</taxon>
        <taxon>Opitutales</taxon>
        <taxon>Opitutaceae</taxon>
        <taxon>Ereboglobus</taxon>
    </lineage>
</organism>
<keyword evidence="12" id="KW-1185">Reference proteome</keyword>
<dbReference type="KEGG" id="elut:CKA38_11210"/>
<dbReference type="AlphaFoldDB" id="A0A2U8E5B3"/>
<evidence type="ECO:0000313" key="12">
    <source>
        <dbReference type="Proteomes" id="UP000244896"/>
    </source>
</evidence>
<keyword evidence="8 10" id="KW-0520">NAD</keyword>
<evidence type="ECO:0000256" key="6">
    <source>
        <dbReference type="ARBA" id="ARBA00023098"/>
    </source>
</evidence>
<proteinExistence type="inferred from homology"/>
<evidence type="ECO:0000256" key="7">
    <source>
        <dbReference type="ARBA" id="ARBA00023160"/>
    </source>
</evidence>
<dbReference type="Proteomes" id="UP000244896">
    <property type="component" value="Chromosome"/>
</dbReference>
<evidence type="ECO:0000256" key="9">
    <source>
        <dbReference type="PIRSR" id="PIRSR000094-2"/>
    </source>
</evidence>
<dbReference type="SUPFAM" id="SSF51735">
    <property type="entry name" value="NAD(P)-binding Rossmann-fold domains"/>
    <property type="match status" value="1"/>
</dbReference>
<accession>A0A2U8E5B3</accession>
<evidence type="ECO:0000256" key="1">
    <source>
        <dbReference type="ARBA" id="ARBA00005194"/>
    </source>
</evidence>
<comment type="similarity">
    <text evidence="2 8">Belongs to the short-chain dehydrogenases/reductases (SDR) family. FabI subfamily.</text>
</comment>
<gene>
    <name evidence="11" type="ORF">CKA38_11210</name>
</gene>
<evidence type="ECO:0000313" key="11">
    <source>
        <dbReference type="EMBL" id="AWI09744.1"/>
    </source>
</evidence>
<protein>
    <recommendedName>
        <fullName evidence="8">Enoyl-[acyl-carrier-protein] reductase [NADH]</fullName>
        <ecNumber evidence="8">1.3.1.9</ecNumber>
    </recommendedName>
</protein>
<name>A0A2U8E5B3_9BACT</name>
<keyword evidence="5 8" id="KW-0560">Oxidoreductase</keyword>
<keyword evidence="3 8" id="KW-0444">Lipid biosynthesis</keyword>
<dbReference type="EMBL" id="CP023004">
    <property type="protein sequence ID" value="AWI09744.1"/>
    <property type="molecule type" value="Genomic_DNA"/>
</dbReference>
<comment type="pathway">
    <text evidence="1">Lipid metabolism; fatty acid biosynthesis.</text>
</comment>
<dbReference type="PIRSF" id="PIRSF000094">
    <property type="entry name" value="Enoyl-ACP_rdct"/>
    <property type="match status" value="1"/>
</dbReference>
<feature type="binding site" evidence="10">
    <location>
        <begin position="65"/>
        <end position="66"/>
    </location>
    <ligand>
        <name>NAD(+)</name>
        <dbReference type="ChEBI" id="CHEBI:57540"/>
    </ligand>
</feature>
<dbReference type="InterPro" id="IPR002347">
    <property type="entry name" value="SDR_fam"/>
</dbReference>
<dbReference type="PANTHER" id="PTHR43159:SF2">
    <property type="entry name" value="ENOYL-[ACYL-CARRIER-PROTEIN] REDUCTASE [NADH], CHLOROPLASTIC"/>
    <property type="match status" value="1"/>
</dbReference>